<dbReference type="AlphaFoldDB" id="A0A0B7BER7"/>
<sequence length="69" mass="8190">MYLVEIKSIYYLPFFFQPLDGIRCLSRSEQVAIFRLRTGHKRLQAHMFKIDTTNLCHCEKADMTAEHIL</sequence>
<name>A0A0B7BER7_9EUPU</name>
<organism evidence="1">
    <name type="scientific">Arion vulgaris</name>
    <dbReference type="NCBI Taxonomy" id="1028688"/>
    <lineage>
        <taxon>Eukaryota</taxon>
        <taxon>Metazoa</taxon>
        <taxon>Spiralia</taxon>
        <taxon>Lophotrochozoa</taxon>
        <taxon>Mollusca</taxon>
        <taxon>Gastropoda</taxon>
        <taxon>Heterobranchia</taxon>
        <taxon>Euthyneura</taxon>
        <taxon>Panpulmonata</taxon>
        <taxon>Eupulmonata</taxon>
        <taxon>Stylommatophora</taxon>
        <taxon>Helicina</taxon>
        <taxon>Arionoidea</taxon>
        <taxon>Arionidae</taxon>
        <taxon>Arion</taxon>
    </lineage>
</organism>
<accession>A0A0B7BER7</accession>
<proteinExistence type="predicted"/>
<dbReference type="EMBL" id="HACG01044583">
    <property type="protein sequence ID" value="CEK91448.1"/>
    <property type="molecule type" value="Transcribed_RNA"/>
</dbReference>
<reference evidence="1" key="1">
    <citation type="submission" date="2014-12" db="EMBL/GenBank/DDBJ databases">
        <title>Insight into the proteome of Arion vulgaris.</title>
        <authorList>
            <person name="Aradska J."/>
            <person name="Bulat T."/>
            <person name="Smidak R."/>
            <person name="Sarate P."/>
            <person name="Gangsoo J."/>
            <person name="Sialana F."/>
            <person name="Bilban M."/>
            <person name="Lubec G."/>
        </authorList>
    </citation>
    <scope>NUCLEOTIDE SEQUENCE</scope>
    <source>
        <tissue evidence="1">Skin</tissue>
    </source>
</reference>
<evidence type="ECO:0000313" key="1">
    <source>
        <dbReference type="EMBL" id="CEK91448.1"/>
    </source>
</evidence>
<gene>
    <name evidence="1" type="primary">ORF183027</name>
</gene>
<protein>
    <submittedName>
        <fullName evidence="1">Uncharacterized protein</fullName>
    </submittedName>
</protein>
<feature type="non-terminal residue" evidence="1">
    <location>
        <position position="69"/>
    </location>
</feature>